<evidence type="ECO:0000256" key="1">
    <source>
        <dbReference type="ARBA" id="ARBA00006709"/>
    </source>
</evidence>
<protein>
    <recommendedName>
        <fullName evidence="5">V-type proton ATPase subunit</fullName>
    </recommendedName>
</protein>
<dbReference type="Gene3D" id="1.10.132.50">
    <property type="entry name" value="ATP synthase (C/AC39) subunit, domain 3"/>
    <property type="match status" value="1"/>
</dbReference>
<keyword evidence="3 5" id="KW-0375">Hydrogen ion transport</keyword>
<dbReference type="PANTHER" id="PTHR11028">
    <property type="entry name" value="VACUOLAR ATP SYNTHASE SUBUNIT AC39"/>
    <property type="match status" value="1"/>
</dbReference>
<dbReference type="Pfam" id="PF01992">
    <property type="entry name" value="vATP-synt_AC39"/>
    <property type="match status" value="1"/>
</dbReference>
<dbReference type="SUPFAM" id="SSF103486">
    <property type="entry name" value="V-type ATP synthase subunit C"/>
    <property type="match status" value="1"/>
</dbReference>
<keyword evidence="6" id="KW-0378">Hydrolase</keyword>
<name>G0TV40_TRYVY</name>
<accession>G0TV40</accession>
<sequence length="374" mass="42728">MSRGVLSFNMHDGYLEAIVHGYKDGFLRPEEYTNLAQCDSLGDMKSQLQVTDYGNFLQNEGQQQLTARVIVERAQEHYVAQLTELRGWATPPLSQFLTFIAYEHMIANVLKLVIAKKNGRDNMNLLMRCHPLGWFPELASLTAATDVREMFEVVLIDSPISRFFSPDWDFERDVDELSVECIHGVLMKNYYEQFYDFCCTLGGDTAKVMCPVLEFEADLTVIRIIANTFGMRDMHAVDRQKLFPNFGSLVDVHEDLSEAENMEQLRERLRRFPAMYELLDDSRYTTSSGNGGNAAGSRTGGGAKGAESGKCSLELRFVEATVGVYKDALTRQFQYGVFYAWAKLKEMEISNLHWIADCIAQRMMHRVHEYTNIF</sequence>
<gene>
    <name evidence="6" type="ORF">TVY486_0500140</name>
</gene>
<dbReference type="InterPro" id="IPR002843">
    <property type="entry name" value="ATPase_V0-cplx_csu/dsu"/>
</dbReference>
<evidence type="ECO:0000256" key="3">
    <source>
        <dbReference type="ARBA" id="ARBA00022781"/>
    </source>
</evidence>
<dbReference type="InterPro" id="IPR035067">
    <property type="entry name" value="V-type_ATPase_csu/dsu"/>
</dbReference>
<dbReference type="VEuPathDB" id="TriTrypDB:TvY486_0500140"/>
<dbReference type="OMA" id="MTYGYMI"/>
<dbReference type="Gene3D" id="1.20.1690.10">
    <property type="entry name" value="V-type ATP synthase subunit C domain"/>
    <property type="match status" value="2"/>
</dbReference>
<proteinExistence type="inferred from homology"/>
<dbReference type="InterPro" id="IPR044911">
    <property type="entry name" value="V-type_ATPase_csu/dsu_dom_3"/>
</dbReference>
<dbReference type="GO" id="GO:0046961">
    <property type="term" value="F:proton-transporting ATPase activity, rotational mechanism"/>
    <property type="evidence" value="ECO:0007669"/>
    <property type="project" value="InterPro"/>
</dbReference>
<evidence type="ECO:0000256" key="5">
    <source>
        <dbReference type="PIRNR" id="PIRNR018497"/>
    </source>
</evidence>
<reference evidence="6" key="1">
    <citation type="journal article" date="2012" name="Proc. Natl. Acad. Sci. U.S.A.">
        <title>Antigenic diversity is generated by distinct evolutionary mechanisms in African trypanosome species.</title>
        <authorList>
            <person name="Jackson A.P."/>
            <person name="Berry A."/>
            <person name="Aslett M."/>
            <person name="Allison H.C."/>
            <person name="Burton P."/>
            <person name="Vavrova-Anderson J."/>
            <person name="Brown R."/>
            <person name="Browne H."/>
            <person name="Corton N."/>
            <person name="Hauser H."/>
            <person name="Gamble J."/>
            <person name="Gilderthorp R."/>
            <person name="Marcello L."/>
            <person name="McQuillan J."/>
            <person name="Otto T.D."/>
            <person name="Quail M.A."/>
            <person name="Sanders M.J."/>
            <person name="van Tonder A."/>
            <person name="Ginger M.L."/>
            <person name="Field M.C."/>
            <person name="Barry J.D."/>
            <person name="Hertz-Fowler C."/>
            <person name="Berriman M."/>
        </authorList>
    </citation>
    <scope>NUCLEOTIDE SEQUENCE</scope>
    <source>
        <strain evidence="6">Y486</strain>
    </source>
</reference>
<evidence type="ECO:0000313" key="6">
    <source>
        <dbReference type="EMBL" id="CCC47805.1"/>
    </source>
</evidence>
<organism evidence="6">
    <name type="scientific">Trypanosoma vivax (strain Y486)</name>
    <dbReference type="NCBI Taxonomy" id="1055687"/>
    <lineage>
        <taxon>Eukaryota</taxon>
        <taxon>Discoba</taxon>
        <taxon>Euglenozoa</taxon>
        <taxon>Kinetoplastea</taxon>
        <taxon>Metakinetoplastina</taxon>
        <taxon>Trypanosomatida</taxon>
        <taxon>Trypanosomatidae</taxon>
        <taxon>Trypanosoma</taxon>
        <taxon>Duttonella</taxon>
    </lineage>
</organism>
<dbReference type="GO" id="GO:0033179">
    <property type="term" value="C:proton-transporting V-type ATPase, V0 domain"/>
    <property type="evidence" value="ECO:0007669"/>
    <property type="project" value="InterPro"/>
</dbReference>
<dbReference type="InterPro" id="IPR036079">
    <property type="entry name" value="ATPase_csu/dsu_sf"/>
</dbReference>
<keyword evidence="4 5" id="KW-0406">Ion transport</keyword>
<keyword evidence="2 5" id="KW-0813">Transport</keyword>
<comment type="similarity">
    <text evidence="1 5">Belongs to the V-ATPase V0D/AC39 subunit family.</text>
</comment>
<dbReference type="InterPro" id="IPR016727">
    <property type="entry name" value="ATPase_V0-cplx_dsu"/>
</dbReference>
<dbReference type="EMBL" id="HE573021">
    <property type="protein sequence ID" value="CCC47805.1"/>
    <property type="molecule type" value="Genomic_DNA"/>
</dbReference>
<evidence type="ECO:0000256" key="2">
    <source>
        <dbReference type="ARBA" id="ARBA00022448"/>
    </source>
</evidence>
<comment type="subunit">
    <text evidence="5">V-ATPase is a heteromultimeric enzyme made up of two complexes: the ATP-hydrolytic V1 complex and the proton translocation V0 complex.</text>
</comment>
<evidence type="ECO:0000256" key="4">
    <source>
        <dbReference type="ARBA" id="ARBA00023065"/>
    </source>
</evidence>
<comment type="function">
    <text evidence="5">Subunit of the V0 complex of vacuolar(H+)-ATPase (V-ATPase), a multisubunit enzyme composed of a peripheral complex (V1) that hydrolyzes ATP and a membrane integral complex (V0) that translocates protons. V-ATPase is responsible for acidifying and maintaining the pH of intracellular compartments and in some cell types, is targeted to the plasma membrane, where it is responsible for acidifying the extracellular environment.</text>
</comment>
<dbReference type="AlphaFoldDB" id="G0TV40"/>
<dbReference type="PIRSF" id="PIRSF018497">
    <property type="entry name" value="V-ATP_synth_D"/>
    <property type="match status" value="1"/>
</dbReference>
<dbReference type="GO" id="GO:0016787">
    <property type="term" value="F:hydrolase activity"/>
    <property type="evidence" value="ECO:0007669"/>
    <property type="project" value="UniProtKB-KW"/>
</dbReference>